<dbReference type="Gene3D" id="3.90.76.10">
    <property type="entry name" value="Dipeptide-binding Protein, Domain 1"/>
    <property type="match status" value="1"/>
</dbReference>
<proteinExistence type="inferred from homology"/>
<dbReference type="EMBL" id="RHHQ01000007">
    <property type="protein sequence ID" value="RNB90272.1"/>
    <property type="molecule type" value="Genomic_DNA"/>
</dbReference>
<evidence type="ECO:0000256" key="4">
    <source>
        <dbReference type="SAM" id="MobiDB-lite"/>
    </source>
</evidence>
<dbReference type="InterPro" id="IPR000914">
    <property type="entry name" value="SBP_5_dom"/>
</dbReference>
<evidence type="ECO:0000313" key="8">
    <source>
        <dbReference type="Proteomes" id="UP000271031"/>
    </source>
</evidence>
<organism evidence="7 8">
    <name type="scientific">Brevibacillus fluminis</name>
    <dbReference type="NCBI Taxonomy" id="511487"/>
    <lineage>
        <taxon>Bacteria</taxon>
        <taxon>Bacillati</taxon>
        <taxon>Bacillota</taxon>
        <taxon>Bacilli</taxon>
        <taxon>Bacillales</taxon>
        <taxon>Paenibacillaceae</taxon>
        <taxon>Brevibacillus</taxon>
    </lineage>
</organism>
<protein>
    <submittedName>
        <fullName evidence="7">ABC transporter substrate-binding protein</fullName>
    </submittedName>
</protein>
<dbReference type="GO" id="GO:0043190">
    <property type="term" value="C:ATP-binding cassette (ABC) transporter complex"/>
    <property type="evidence" value="ECO:0007669"/>
    <property type="project" value="InterPro"/>
</dbReference>
<evidence type="ECO:0000256" key="5">
    <source>
        <dbReference type="SAM" id="SignalP"/>
    </source>
</evidence>
<feature type="signal peptide" evidence="5">
    <location>
        <begin position="1"/>
        <end position="35"/>
    </location>
</feature>
<keyword evidence="8" id="KW-1185">Reference proteome</keyword>
<dbReference type="CDD" id="cd00995">
    <property type="entry name" value="PBP2_NikA_DppA_OppA_like"/>
    <property type="match status" value="1"/>
</dbReference>
<dbReference type="Proteomes" id="UP000271031">
    <property type="component" value="Unassembled WGS sequence"/>
</dbReference>
<feature type="region of interest" description="Disordered" evidence="4">
    <location>
        <begin position="44"/>
        <end position="64"/>
    </location>
</feature>
<comment type="similarity">
    <text evidence="1">Belongs to the bacterial solute-binding protein 5 family.</text>
</comment>
<feature type="chain" id="PRO_5039642950" evidence="5">
    <location>
        <begin position="36"/>
        <end position="565"/>
    </location>
</feature>
<evidence type="ECO:0000313" key="7">
    <source>
        <dbReference type="EMBL" id="RNB90272.1"/>
    </source>
</evidence>
<dbReference type="Pfam" id="PF00496">
    <property type="entry name" value="SBP_bac_5"/>
    <property type="match status" value="1"/>
</dbReference>
<dbReference type="PIRSF" id="PIRSF002741">
    <property type="entry name" value="MppA"/>
    <property type="match status" value="1"/>
</dbReference>
<dbReference type="PANTHER" id="PTHR30290:SF9">
    <property type="entry name" value="OLIGOPEPTIDE-BINDING PROTEIN APPA"/>
    <property type="match status" value="1"/>
</dbReference>
<dbReference type="SUPFAM" id="SSF53850">
    <property type="entry name" value="Periplasmic binding protein-like II"/>
    <property type="match status" value="1"/>
</dbReference>
<gene>
    <name evidence="7" type="ORF">EDM56_07085</name>
</gene>
<dbReference type="OrthoDB" id="9796817at2"/>
<dbReference type="GO" id="GO:1904680">
    <property type="term" value="F:peptide transmembrane transporter activity"/>
    <property type="evidence" value="ECO:0007669"/>
    <property type="project" value="TreeGrafter"/>
</dbReference>
<comment type="caution">
    <text evidence="7">The sequence shown here is derived from an EMBL/GenBank/DDBJ whole genome shotgun (WGS) entry which is preliminary data.</text>
</comment>
<dbReference type="Gene3D" id="3.10.105.10">
    <property type="entry name" value="Dipeptide-binding Protein, Domain 3"/>
    <property type="match status" value="1"/>
</dbReference>
<keyword evidence="2" id="KW-0813">Transport</keyword>
<dbReference type="InterPro" id="IPR039424">
    <property type="entry name" value="SBP_5"/>
</dbReference>
<accession>A0A3M8DQB8</accession>
<sequence length="565" mass="61987">MLIIIHRYSFPFIGGIMVKKNPLLNVLAICSTVLALVTTACSSAPAGNSGGQSSGSTSTSGSTEAAKPGGTLVFALNSDIVSLDPAFNYDFSTSPVVNEITEGLCRYDENMQLVGNLAEKWEMTDDKTYVYHLRKGVVFSDGSPMTVDDVVFSMERTRDPKTASYLSWLYGNVDKIEAVDDSTVKVTLKQPDAMWRYATATAATQIISKKYYEAHKDNFGKPDGGVLGTGPFKFVSWQTGSEIVLEKNENYWDKTGGPYLDKVIYKVIPEGTTVITGLKTGQINMAINLPLDLVKVVEGMDSVNVQKVDSYMNDAIEFNTQRPPFTDKKVRQAMNYALDKQKIIDLLVHDNGIAGHAIPVPPALWTIGKAKWEAAFKEIPDYAYNLEKAKQLLAESSVPNGFSAKILTDNDGLRINSALALQAAVKPLGINLEIEKVTGEELTTRGFSGSRDYDIIVNNWSSDFPDPSGTLLPLFHSDNAADGGANYANYKNPEVDKLLAEQVRLTDDEKRADLLIQAAKLIADDSPWVMLSHNKQIMATSKNVTGYKIVPLWSFQDMLKGVKLQ</sequence>
<dbReference type="Gene3D" id="3.40.190.10">
    <property type="entry name" value="Periplasmic binding protein-like II"/>
    <property type="match status" value="1"/>
</dbReference>
<dbReference type="GO" id="GO:0015833">
    <property type="term" value="P:peptide transport"/>
    <property type="evidence" value="ECO:0007669"/>
    <property type="project" value="TreeGrafter"/>
</dbReference>
<dbReference type="PANTHER" id="PTHR30290">
    <property type="entry name" value="PERIPLASMIC BINDING COMPONENT OF ABC TRANSPORTER"/>
    <property type="match status" value="1"/>
</dbReference>
<feature type="domain" description="Solute-binding protein family 5" evidence="6">
    <location>
        <begin position="113"/>
        <end position="481"/>
    </location>
</feature>
<keyword evidence="3 5" id="KW-0732">Signal</keyword>
<dbReference type="InterPro" id="IPR030678">
    <property type="entry name" value="Peptide/Ni-bd"/>
</dbReference>
<evidence type="ECO:0000259" key="6">
    <source>
        <dbReference type="Pfam" id="PF00496"/>
    </source>
</evidence>
<evidence type="ECO:0000256" key="2">
    <source>
        <dbReference type="ARBA" id="ARBA00022448"/>
    </source>
</evidence>
<evidence type="ECO:0000256" key="3">
    <source>
        <dbReference type="ARBA" id="ARBA00022729"/>
    </source>
</evidence>
<dbReference type="AlphaFoldDB" id="A0A3M8DQB8"/>
<evidence type="ECO:0000256" key="1">
    <source>
        <dbReference type="ARBA" id="ARBA00005695"/>
    </source>
</evidence>
<dbReference type="GO" id="GO:0042597">
    <property type="term" value="C:periplasmic space"/>
    <property type="evidence" value="ECO:0007669"/>
    <property type="project" value="UniProtKB-ARBA"/>
</dbReference>
<feature type="compositionally biased region" description="Low complexity" evidence="4">
    <location>
        <begin position="54"/>
        <end position="64"/>
    </location>
</feature>
<reference evidence="7 8" key="1">
    <citation type="submission" date="2018-10" db="EMBL/GenBank/DDBJ databases">
        <title>Phylogenomics of Brevibacillus.</title>
        <authorList>
            <person name="Dunlap C."/>
        </authorList>
    </citation>
    <scope>NUCLEOTIDE SEQUENCE [LARGE SCALE GENOMIC DNA]</scope>
    <source>
        <strain evidence="7 8">JCM 15716</strain>
    </source>
</reference>
<name>A0A3M8DQB8_9BACL</name>